<keyword evidence="2" id="KW-1185">Reference proteome</keyword>
<dbReference type="EMBL" id="BGPR01000724">
    <property type="protein sequence ID" value="GBM33103.1"/>
    <property type="molecule type" value="Genomic_DNA"/>
</dbReference>
<organism evidence="1 2">
    <name type="scientific">Araneus ventricosus</name>
    <name type="common">Orbweaver spider</name>
    <name type="synonym">Epeira ventricosa</name>
    <dbReference type="NCBI Taxonomy" id="182803"/>
    <lineage>
        <taxon>Eukaryota</taxon>
        <taxon>Metazoa</taxon>
        <taxon>Ecdysozoa</taxon>
        <taxon>Arthropoda</taxon>
        <taxon>Chelicerata</taxon>
        <taxon>Arachnida</taxon>
        <taxon>Araneae</taxon>
        <taxon>Araneomorphae</taxon>
        <taxon>Entelegynae</taxon>
        <taxon>Araneoidea</taxon>
        <taxon>Araneidae</taxon>
        <taxon>Araneus</taxon>
    </lineage>
</organism>
<dbReference type="AlphaFoldDB" id="A0A4Y2EV71"/>
<comment type="caution">
    <text evidence="1">The sequence shown here is derived from an EMBL/GenBank/DDBJ whole genome shotgun (WGS) entry which is preliminary data.</text>
</comment>
<gene>
    <name evidence="1" type="ORF">AVEN_9644_1</name>
</gene>
<dbReference type="Proteomes" id="UP000499080">
    <property type="component" value="Unassembled WGS sequence"/>
</dbReference>
<accession>A0A4Y2EV71</accession>
<protein>
    <submittedName>
        <fullName evidence="1">Uncharacterized protein</fullName>
    </submittedName>
</protein>
<name>A0A4Y2EV71_ARAVE</name>
<evidence type="ECO:0000313" key="2">
    <source>
        <dbReference type="Proteomes" id="UP000499080"/>
    </source>
</evidence>
<evidence type="ECO:0000313" key="1">
    <source>
        <dbReference type="EMBL" id="GBM33103.1"/>
    </source>
</evidence>
<proteinExistence type="predicted"/>
<sequence length="234" mass="26430">MEEKALVLFEKLLRIEDPYWRECIIKPRQLKTQNGFIQKVLDIRRDLAIPGDIQPLLKPKNLLEIFTGGSQFDFHFNVGAGVFSDLFSFYAPAGFIGTAFDGEVVHCALWGNEQADFLAKRGASLLQHPNTATSYWKIKLYLKNLCTSNSLRNLRTRKALKSWRRVSPSSVPDKPRRDALAAFRLATGHDCLAAHLHRLGIFTEPFCPLCDSGEVMERDHLLRCGALQGLTEVS</sequence>
<reference evidence="1 2" key="1">
    <citation type="journal article" date="2019" name="Sci. Rep.">
        <title>Orb-weaving spider Araneus ventricosus genome elucidates the spidroin gene catalogue.</title>
        <authorList>
            <person name="Kono N."/>
            <person name="Nakamura H."/>
            <person name="Ohtoshi R."/>
            <person name="Moran D.A.P."/>
            <person name="Shinohara A."/>
            <person name="Yoshida Y."/>
            <person name="Fujiwara M."/>
            <person name="Mori M."/>
            <person name="Tomita M."/>
            <person name="Arakawa K."/>
        </authorList>
    </citation>
    <scope>NUCLEOTIDE SEQUENCE [LARGE SCALE GENOMIC DNA]</scope>
</reference>